<evidence type="ECO:0000313" key="1">
    <source>
        <dbReference type="EMBL" id="NKI32946.1"/>
    </source>
</evidence>
<accession>A0ABX1GV91</accession>
<reference evidence="1 2" key="1">
    <citation type="submission" date="2020-04" db="EMBL/GenBank/DDBJ databases">
        <authorList>
            <person name="Yoon J."/>
        </authorList>
    </citation>
    <scope>NUCLEOTIDE SEQUENCE [LARGE SCALE GENOMIC DNA]</scope>
    <source>
        <strain evidence="1 2">DJ-13</strain>
    </source>
</reference>
<sequence length="115" mass="13997">MCPNHQLLNQSKNGTLSFCCQNKFFRLVFNNLCFELYEWELQKFKKYLHEIDVPYWEKRLAVSINSRRIPITIGCKHVMVLVNRHELFELQQLLENEQKMKWLGLKDIDYNFIEN</sequence>
<dbReference type="EMBL" id="JAAWWL010000002">
    <property type="protein sequence ID" value="NKI32946.1"/>
    <property type="molecule type" value="Genomic_DNA"/>
</dbReference>
<dbReference type="Pfam" id="PF20391">
    <property type="entry name" value="DUF6686"/>
    <property type="match status" value="1"/>
</dbReference>
<proteinExistence type="predicted"/>
<organism evidence="1 2">
    <name type="scientific">Croceivirga thetidis</name>
    <dbReference type="NCBI Taxonomy" id="2721623"/>
    <lineage>
        <taxon>Bacteria</taxon>
        <taxon>Pseudomonadati</taxon>
        <taxon>Bacteroidota</taxon>
        <taxon>Flavobacteriia</taxon>
        <taxon>Flavobacteriales</taxon>
        <taxon>Flavobacteriaceae</taxon>
        <taxon>Croceivirga</taxon>
    </lineage>
</organism>
<dbReference type="InterPro" id="IPR046508">
    <property type="entry name" value="DUF6686"/>
</dbReference>
<gene>
    <name evidence="1" type="ORF">HCU67_13395</name>
</gene>
<dbReference type="Proteomes" id="UP000718451">
    <property type="component" value="Unassembled WGS sequence"/>
</dbReference>
<evidence type="ECO:0000313" key="2">
    <source>
        <dbReference type="Proteomes" id="UP000718451"/>
    </source>
</evidence>
<keyword evidence="2" id="KW-1185">Reference proteome</keyword>
<protein>
    <submittedName>
        <fullName evidence="1">Uncharacterized protein</fullName>
    </submittedName>
</protein>
<name>A0ABX1GV91_9FLAO</name>
<comment type="caution">
    <text evidence="1">The sequence shown here is derived from an EMBL/GenBank/DDBJ whole genome shotgun (WGS) entry which is preliminary data.</text>
</comment>